<dbReference type="SUPFAM" id="SSF53850">
    <property type="entry name" value="Periplasmic binding protein-like II"/>
    <property type="match status" value="1"/>
</dbReference>
<dbReference type="InterPro" id="IPR005064">
    <property type="entry name" value="BUG"/>
</dbReference>
<dbReference type="RefSeq" id="WP_190920078.1">
    <property type="nucleotide sequence ID" value="NZ_JACXIZ010000032.1"/>
</dbReference>
<comment type="caution">
    <text evidence="3">The sequence shown here is derived from an EMBL/GenBank/DDBJ whole genome shotgun (WGS) entry which is preliminary data.</text>
</comment>
<dbReference type="CDD" id="cd07012">
    <property type="entry name" value="PBP2_Bug_TTT"/>
    <property type="match status" value="1"/>
</dbReference>
<dbReference type="Proteomes" id="UP000621560">
    <property type="component" value="Unassembled WGS sequence"/>
</dbReference>
<proteinExistence type="inferred from homology"/>
<name>A0A927BXD4_9BACL</name>
<dbReference type="PROSITE" id="PS51257">
    <property type="entry name" value="PROKAR_LIPOPROTEIN"/>
    <property type="match status" value="1"/>
</dbReference>
<dbReference type="Pfam" id="PF03401">
    <property type="entry name" value="TctC"/>
    <property type="match status" value="1"/>
</dbReference>
<dbReference type="PANTHER" id="PTHR42928:SF5">
    <property type="entry name" value="BLR1237 PROTEIN"/>
    <property type="match status" value="1"/>
</dbReference>
<comment type="similarity">
    <text evidence="1">Belongs to the UPF0065 (bug) family.</text>
</comment>
<evidence type="ECO:0000313" key="4">
    <source>
        <dbReference type="Proteomes" id="UP000621560"/>
    </source>
</evidence>
<dbReference type="AlphaFoldDB" id="A0A927BXD4"/>
<reference evidence="3" key="1">
    <citation type="submission" date="2020-09" db="EMBL/GenBank/DDBJ databases">
        <title>A novel bacterium of genus Paenibacillus, isolated from South China Sea.</title>
        <authorList>
            <person name="Huang H."/>
            <person name="Mo K."/>
            <person name="Hu Y."/>
        </authorList>
    </citation>
    <scope>NUCLEOTIDE SEQUENCE</scope>
    <source>
        <strain evidence="3">IB182496</strain>
    </source>
</reference>
<gene>
    <name evidence="3" type="ORF">IDH44_17965</name>
</gene>
<feature type="signal peptide" evidence="2">
    <location>
        <begin position="1"/>
        <end position="25"/>
    </location>
</feature>
<dbReference type="Gene3D" id="3.40.190.10">
    <property type="entry name" value="Periplasmic binding protein-like II"/>
    <property type="match status" value="1"/>
</dbReference>
<keyword evidence="2" id="KW-0732">Signal</keyword>
<dbReference type="PIRSF" id="PIRSF017082">
    <property type="entry name" value="YflP"/>
    <property type="match status" value="1"/>
</dbReference>
<organism evidence="3 4">
    <name type="scientific">Paenibacillus sabuli</name>
    <dbReference type="NCBI Taxonomy" id="2772509"/>
    <lineage>
        <taxon>Bacteria</taxon>
        <taxon>Bacillati</taxon>
        <taxon>Bacillota</taxon>
        <taxon>Bacilli</taxon>
        <taxon>Bacillales</taxon>
        <taxon>Paenibacillaceae</taxon>
        <taxon>Paenibacillus</taxon>
    </lineage>
</organism>
<feature type="chain" id="PRO_5039519289" evidence="2">
    <location>
        <begin position="26"/>
        <end position="335"/>
    </location>
</feature>
<dbReference type="InterPro" id="IPR042100">
    <property type="entry name" value="Bug_dom1"/>
</dbReference>
<sequence length="335" mass="34990">MKRVLHKLGMTVAAGALMLGMVACSSNGSTKAPEGGQDGAANYPAKEVKLIVPAAAGGTLDLAPRAMAQAFQELTGQALVVENHPGGGQVPGTMLMVDAEPDGYTLAMLPSGLLSLRPALQQVDFTFPDDFTPIIGVGDFQIIYAAPADAPYDTMAEMATYYAAQGGEPRFGSAGVNTYGHVLAVMAAKQTGMSIRHLPFDGNPAAVTAILGGNAEVAVVNLSNVEAQLDAGTVKVLGVPAQERYSNYEEAPTLKEQGIDVVGGATFALYGPAGMPVELQEQLREWFAEAMESEQFQTFVTNTNLLVTGETPDELVQAIVDDKQNIDAIKAELGG</sequence>
<dbReference type="Gene3D" id="3.40.190.150">
    <property type="entry name" value="Bordetella uptake gene, domain 1"/>
    <property type="match status" value="1"/>
</dbReference>
<evidence type="ECO:0000256" key="2">
    <source>
        <dbReference type="SAM" id="SignalP"/>
    </source>
</evidence>
<evidence type="ECO:0000256" key="1">
    <source>
        <dbReference type="ARBA" id="ARBA00006987"/>
    </source>
</evidence>
<dbReference type="PANTHER" id="PTHR42928">
    <property type="entry name" value="TRICARBOXYLATE-BINDING PROTEIN"/>
    <property type="match status" value="1"/>
</dbReference>
<keyword evidence="4" id="KW-1185">Reference proteome</keyword>
<protein>
    <submittedName>
        <fullName evidence="3">Tripartite tricarboxylate transporter substrate binding protein</fullName>
    </submittedName>
</protein>
<accession>A0A927BXD4</accession>
<dbReference type="EMBL" id="JACXIZ010000032">
    <property type="protein sequence ID" value="MBD2847088.1"/>
    <property type="molecule type" value="Genomic_DNA"/>
</dbReference>
<evidence type="ECO:0000313" key="3">
    <source>
        <dbReference type="EMBL" id="MBD2847088.1"/>
    </source>
</evidence>